<sequence>MKTAIKGKKRDPFANKTKQVSLLFETFYNLVKTLEKFLKHLVLHTIDIIV</sequence>
<evidence type="ECO:0000313" key="1">
    <source>
        <dbReference type="EMBL" id="KRN05662.1"/>
    </source>
</evidence>
<dbReference type="PATRIC" id="fig|1423806.3.peg.2274"/>
<comment type="caution">
    <text evidence="1">The sequence shown here is derived from an EMBL/GenBank/DDBJ whole genome shotgun (WGS) entry which is preliminary data.</text>
</comment>
<accession>A0A023CV38</accession>
<gene>
    <name evidence="1" type="ORF">FD15_GL002226</name>
</gene>
<organism evidence="1 2">
    <name type="scientific">Liquorilactobacillus sucicola DSM 21376 = JCM 15457</name>
    <dbReference type="NCBI Taxonomy" id="1423806"/>
    <lineage>
        <taxon>Bacteria</taxon>
        <taxon>Bacillati</taxon>
        <taxon>Bacillota</taxon>
        <taxon>Bacilli</taxon>
        <taxon>Lactobacillales</taxon>
        <taxon>Lactobacillaceae</taxon>
        <taxon>Liquorilactobacillus</taxon>
    </lineage>
</organism>
<evidence type="ECO:0000313" key="2">
    <source>
        <dbReference type="Proteomes" id="UP000050961"/>
    </source>
</evidence>
<protein>
    <submittedName>
        <fullName evidence="1">Uncharacterized protein</fullName>
    </submittedName>
</protein>
<proteinExistence type="predicted"/>
<name>A0A023CV38_9LACO</name>
<dbReference type="AlphaFoldDB" id="A0A023CV38"/>
<dbReference type="EMBL" id="AYZF01000017">
    <property type="protein sequence ID" value="KRN05662.1"/>
    <property type="molecule type" value="Genomic_DNA"/>
</dbReference>
<keyword evidence="2" id="KW-1185">Reference proteome</keyword>
<reference evidence="1 2" key="1">
    <citation type="journal article" date="2015" name="Genome Announc.">
        <title>Expanding the biotechnology potential of lactobacilli through comparative genomics of 213 strains and associated genera.</title>
        <authorList>
            <person name="Sun Z."/>
            <person name="Harris H.M."/>
            <person name="McCann A."/>
            <person name="Guo C."/>
            <person name="Argimon S."/>
            <person name="Zhang W."/>
            <person name="Yang X."/>
            <person name="Jeffery I.B."/>
            <person name="Cooney J.C."/>
            <person name="Kagawa T.F."/>
            <person name="Liu W."/>
            <person name="Song Y."/>
            <person name="Salvetti E."/>
            <person name="Wrobel A."/>
            <person name="Rasinkangas P."/>
            <person name="Parkhill J."/>
            <person name="Rea M.C."/>
            <person name="O'Sullivan O."/>
            <person name="Ritari J."/>
            <person name="Douillard F.P."/>
            <person name="Paul Ross R."/>
            <person name="Yang R."/>
            <person name="Briner A.E."/>
            <person name="Felis G.E."/>
            <person name="de Vos W.M."/>
            <person name="Barrangou R."/>
            <person name="Klaenhammer T.R."/>
            <person name="Caufield P.W."/>
            <person name="Cui Y."/>
            <person name="Zhang H."/>
            <person name="O'Toole P.W."/>
        </authorList>
    </citation>
    <scope>NUCLEOTIDE SEQUENCE [LARGE SCALE GENOMIC DNA]</scope>
    <source>
        <strain evidence="1 2">DSM 21376</strain>
    </source>
</reference>
<dbReference type="Proteomes" id="UP000050961">
    <property type="component" value="Unassembled WGS sequence"/>
</dbReference>